<evidence type="ECO:0000313" key="3">
    <source>
        <dbReference type="Proteomes" id="UP000825483"/>
    </source>
</evidence>
<comment type="caution">
    <text evidence="2">The sequence shown here is derived from an EMBL/GenBank/DDBJ whole genome shotgun (WGS) entry which is preliminary data.</text>
</comment>
<dbReference type="Proteomes" id="UP000825483">
    <property type="component" value="Unassembled WGS sequence"/>
</dbReference>
<dbReference type="AlphaFoldDB" id="A0A9R1CBU9"/>
<dbReference type="EMBL" id="BPUB01000002">
    <property type="protein sequence ID" value="GJG59753.1"/>
    <property type="molecule type" value="Genomic_DNA"/>
</dbReference>
<gene>
    <name evidence="2" type="ORF">PRLR5076_26040</name>
</gene>
<evidence type="ECO:0000256" key="1">
    <source>
        <dbReference type="SAM" id="SignalP"/>
    </source>
</evidence>
<accession>A0A9R1CBU9</accession>
<protein>
    <submittedName>
        <fullName evidence="2">Uncharacterized protein</fullName>
    </submittedName>
</protein>
<proteinExistence type="predicted"/>
<name>A0A9R1CBU9_9BACT</name>
<keyword evidence="1" id="KW-0732">Signal</keyword>
<organism evidence="2 3">
    <name type="scientific">Prevotella lacticifex</name>
    <dbReference type="NCBI Taxonomy" id="2854755"/>
    <lineage>
        <taxon>Bacteria</taxon>
        <taxon>Pseudomonadati</taxon>
        <taxon>Bacteroidota</taxon>
        <taxon>Bacteroidia</taxon>
        <taxon>Bacteroidales</taxon>
        <taxon>Prevotellaceae</taxon>
        <taxon>Prevotella</taxon>
    </lineage>
</organism>
<sequence length="353" mass="38275">MNRIITLAAVALMAMSANAQTESWNAVAADGTIDSQFGADGAWNNDLTLNPTSNVTVHFLSSGNPIEVEKSGAWATVCPTQEQWPNYSEASYKTENIMVDSVDATGAQVGKRFYAVHGSGVPYTMFVGEEQMKDDAPTGFWYVKSQEIGADDGNGGTNTTGYKYYAPDGSKGVPTHGFFVEITPKVAGQMKVGFWANKGGGRKLYIVDKATGKALDPATDYHAEGWVQNVKDAAGNMIYEKPMPITDYCFAGQFHTGTFDDNGEEKVVEIANQRKVGYLVWNVEANKTYMLFGNNWQFGFQGYEFTTGTTGISEVSTTATVAANAPIYNLAGQKVTKSYKGVVIQNGKKFVQK</sequence>
<keyword evidence="3" id="KW-1185">Reference proteome</keyword>
<feature type="chain" id="PRO_5040444016" evidence="1">
    <location>
        <begin position="20"/>
        <end position="353"/>
    </location>
</feature>
<feature type="signal peptide" evidence="1">
    <location>
        <begin position="1"/>
        <end position="19"/>
    </location>
</feature>
<evidence type="ECO:0000313" key="2">
    <source>
        <dbReference type="EMBL" id="GJG59753.1"/>
    </source>
</evidence>
<dbReference type="RefSeq" id="WP_223928600.1">
    <property type="nucleotide sequence ID" value="NZ_BPTU01000002.1"/>
</dbReference>
<dbReference type="GeneID" id="72466204"/>
<reference evidence="2" key="1">
    <citation type="journal article" date="2022" name="Int. J. Syst. Evol. Microbiol.">
        <title>Prevotella lacticifex sp. nov., isolated from the rumen of cows.</title>
        <authorList>
            <person name="Shinkai T."/>
            <person name="Ikeyama N."/>
            <person name="Kumagai M."/>
            <person name="Ohmori H."/>
            <person name="Sakamoto M."/>
            <person name="Ohkuma M."/>
            <person name="Mitsumori M."/>
        </authorList>
    </citation>
    <scope>NUCLEOTIDE SEQUENCE</scope>
    <source>
        <strain evidence="2">R5076</strain>
    </source>
</reference>